<name>A0ABM9XNY0_9CORY</name>
<evidence type="ECO:0000256" key="2">
    <source>
        <dbReference type="ARBA" id="ARBA00022553"/>
    </source>
</evidence>
<protein>
    <recommendedName>
        <fullName evidence="4">Malonyl-CoA:ACP transacylase (MAT) domain-containing protein</fullName>
    </recommendedName>
</protein>
<dbReference type="SUPFAM" id="SSF52151">
    <property type="entry name" value="FabD/lysophospholipase-like"/>
    <property type="match status" value="1"/>
</dbReference>
<keyword evidence="1" id="KW-0596">Phosphopantetheine</keyword>
<evidence type="ECO:0000313" key="6">
    <source>
        <dbReference type="Proteomes" id="UP000006237"/>
    </source>
</evidence>
<dbReference type="InterPro" id="IPR016035">
    <property type="entry name" value="Acyl_Trfase/lysoPLipase"/>
</dbReference>
<reference evidence="5 6" key="1">
    <citation type="submission" date="2009-01" db="EMBL/GenBank/DDBJ databases">
        <authorList>
            <person name="Qin X."/>
            <person name="Bachman B."/>
            <person name="Battles P."/>
            <person name="Bell A."/>
            <person name="Bess C."/>
            <person name="Bickham C."/>
            <person name="Chaboub L."/>
            <person name="Chen D."/>
            <person name="Coyle M."/>
            <person name="Deiros D.R."/>
            <person name="Dinh H."/>
            <person name="Forbes L."/>
            <person name="Fowler G."/>
            <person name="Francisco L."/>
            <person name="Fu Q."/>
            <person name="Gubbala S."/>
            <person name="Hale W."/>
            <person name="Han Y."/>
            <person name="Hemphill L."/>
            <person name="Highlander S.K."/>
            <person name="Hirani K."/>
            <person name="Hogues M."/>
            <person name="Jackson L."/>
            <person name="Jakkamsetti A."/>
            <person name="Javaid M."/>
            <person name="Jiang H."/>
            <person name="Korchina V."/>
            <person name="Kovar C."/>
            <person name="Lara F."/>
            <person name="Lee S."/>
            <person name="Mata R."/>
            <person name="Mathew T."/>
            <person name="Moen C."/>
            <person name="Morales K."/>
            <person name="Munidasa M."/>
            <person name="Nazareth L."/>
            <person name="Ngo R."/>
            <person name="Nguyen L."/>
            <person name="Okwuonu G."/>
            <person name="Ongeri F."/>
            <person name="Patil S."/>
            <person name="Petrosino J."/>
            <person name="Pham C."/>
            <person name="Pham P."/>
            <person name="Pu L.-L."/>
            <person name="Puazo M."/>
            <person name="Raj R."/>
            <person name="Reid J."/>
            <person name="Rouhana J."/>
            <person name="Saada N."/>
            <person name="Shang Y."/>
            <person name="Simmons D."/>
            <person name="Thornton R."/>
            <person name="Warren J."/>
            <person name="Weissenberger G."/>
            <person name="Zhang J."/>
            <person name="Zhang L."/>
            <person name="Zhou C."/>
            <person name="Zhu D."/>
            <person name="Muzny D."/>
            <person name="Worley K."/>
            <person name="Gibbs R."/>
        </authorList>
    </citation>
    <scope>NUCLEOTIDE SEQUENCE [LARGE SCALE GENOMIC DNA]</scope>
    <source>
        <strain evidence="5 6">ATCC 51866</strain>
    </source>
</reference>
<evidence type="ECO:0000256" key="1">
    <source>
        <dbReference type="ARBA" id="ARBA00022450"/>
    </source>
</evidence>
<dbReference type="EMBL" id="ACHF01000040">
    <property type="protein sequence ID" value="EEI62860.1"/>
    <property type="molecule type" value="Genomic_DNA"/>
</dbReference>
<dbReference type="Gene3D" id="3.40.366.10">
    <property type="entry name" value="Malonyl-Coenzyme A Acyl Carrier Protein, domain 2"/>
    <property type="match status" value="1"/>
</dbReference>
<dbReference type="InterPro" id="IPR014043">
    <property type="entry name" value="Acyl_transferase_dom"/>
</dbReference>
<evidence type="ECO:0000256" key="3">
    <source>
        <dbReference type="ARBA" id="ARBA00023268"/>
    </source>
</evidence>
<organism evidence="5 6">
    <name type="scientific">Corynebacterium glucuronolyticum ATCC 51866</name>
    <dbReference type="NCBI Taxonomy" id="548478"/>
    <lineage>
        <taxon>Bacteria</taxon>
        <taxon>Bacillati</taxon>
        <taxon>Actinomycetota</taxon>
        <taxon>Actinomycetes</taxon>
        <taxon>Mycobacteriales</taxon>
        <taxon>Corynebacteriaceae</taxon>
        <taxon>Corynebacterium</taxon>
    </lineage>
</organism>
<evidence type="ECO:0000313" key="5">
    <source>
        <dbReference type="EMBL" id="EEI62860.1"/>
    </source>
</evidence>
<accession>A0ABM9XNY0</accession>
<keyword evidence="2" id="KW-0597">Phosphoprotein</keyword>
<dbReference type="InterPro" id="IPR050091">
    <property type="entry name" value="PKS_NRPS_Biosynth_Enz"/>
</dbReference>
<gene>
    <name evidence="5" type="ORF">HMPREF0293_1653</name>
</gene>
<feature type="non-terminal residue" evidence="5">
    <location>
        <position position="80"/>
    </location>
</feature>
<feature type="domain" description="Malonyl-CoA:ACP transacylase (MAT)" evidence="4">
    <location>
        <begin position="1"/>
        <end position="80"/>
    </location>
</feature>
<keyword evidence="3" id="KW-0511">Multifunctional enzyme</keyword>
<dbReference type="PANTHER" id="PTHR43775:SF37">
    <property type="entry name" value="SI:DKEY-61P9.11"/>
    <property type="match status" value="1"/>
</dbReference>
<sequence length="80" mass="8526">AFHSPAMDAIEAGIRESLAGIAPRAADVPFYSTVTGAPLDGAGLDAGYWWRNVREAVRFEQAAQQLVAEGNNVYVEVGPH</sequence>
<proteinExistence type="predicted"/>
<keyword evidence="6" id="KW-1185">Reference proteome</keyword>
<dbReference type="InterPro" id="IPR001227">
    <property type="entry name" value="Ac_transferase_dom_sf"/>
</dbReference>
<comment type="caution">
    <text evidence="5">The sequence shown here is derived from an EMBL/GenBank/DDBJ whole genome shotgun (WGS) entry which is preliminary data.</text>
</comment>
<dbReference type="PANTHER" id="PTHR43775">
    <property type="entry name" value="FATTY ACID SYNTHASE"/>
    <property type="match status" value="1"/>
</dbReference>
<feature type="non-terminal residue" evidence="5">
    <location>
        <position position="1"/>
    </location>
</feature>
<evidence type="ECO:0000259" key="4">
    <source>
        <dbReference type="Pfam" id="PF00698"/>
    </source>
</evidence>
<dbReference type="Proteomes" id="UP000006237">
    <property type="component" value="Unassembled WGS sequence"/>
</dbReference>
<dbReference type="Pfam" id="PF00698">
    <property type="entry name" value="Acyl_transf_1"/>
    <property type="match status" value="1"/>
</dbReference>